<keyword evidence="1" id="KW-0812">Transmembrane</keyword>
<name>A0A8S1RSM8_9CILI</name>
<evidence type="ECO:0000313" key="3">
    <source>
        <dbReference type="Proteomes" id="UP000692954"/>
    </source>
</evidence>
<keyword evidence="1" id="KW-0472">Membrane</keyword>
<dbReference type="Proteomes" id="UP000692954">
    <property type="component" value="Unassembled WGS sequence"/>
</dbReference>
<accession>A0A8S1RSM8</accession>
<evidence type="ECO:0000256" key="1">
    <source>
        <dbReference type="SAM" id="Phobius"/>
    </source>
</evidence>
<comment type="caution">
    <text evidence="2">The sequence shown here is derived from an EMBL/GenBank/DDBJ whole genome shotgun (WGS) entry which is preliminary data.</text>
</comment>
<proteinExistence type="predicted"/>
<keyword evidence="1" id="KW-1133">Transmembrane helix</keyword>
<dbReference type="EMBL" id="CAJJDN010000278">
    <property type="protein sequence ID" value="CAD8130330.1"/>
    <property type="molecule type" value="Genomic_DNA"/>
</dbReference>
<dbReference type="AlphaFoldDB" id="A0A8S1RSM8"/>
<evidence type="ECO:0000313" key="2">
    <source>
        <dbReference type="EMBL" id="CAD8130330.1"/>
    </source>
</evidence>
<reference evidence="2" key="1">
    <citation type="submission" date="2021-01" db="EMBL/GenBank/DDBJ databases">
        <authorList>
            <consortium name="Genoscope - CEA"/>
            <person name="William W."/>
        </authorList>
    </citation>
    <scope>NUCLEOTIDE SEQUENCE</scope>
</reference>
<protein>
    <submittedName>
        <fullName evidence="2">Uncharacterized protein</fullName>
    </submittedName>
</protein>
<sequence length="407" mass="47779">MCIIISKTVDNFLDEYPSMSYQDAFRITPAIVIHGDLIVSALEEEAFQGKNCSKFQVVFFCTSSAQQLIIIRACQNLVMLLELQEMMLMIHQILNKVILAFLWVGCRQDFLNDDFASISNEERFLIILKKLLTVIQNQIILKCSNTQVKLLLDYNFHQVFILTICIGTGFLIYFGTMNEDGSPNSSSIIYEYTIRIDSMNSYSSCKWIGIYMLKLLQVRFMPNMNNPFLICPPYCYLAQIFLCKQRKISVIFSPLYTVIFYGVIPQDKIFLQIVYNQMIHKSMKSMRKSESQSAYVIEEEQRIYIIILLNNLWNRSYLRKLHQLSIIEDFLSIQIYKQSLEIIFQSILSLDVFFGLNLAFIQKLIIIRNRKRMLINYFKQYAFVDLVYDSKYKGFKVSLNTVFQIFK</sequence>
<gene>
    <name evidence="2" type="ORF">PSON_ATCC_30995.1.T2780001</name>
</gene>
<organism evidence="2 3">
    <name type="scientific">Paramecium sonneborni</name>
    <dbReference type="NCBI Taxonomy" id="65129"/>
    <lineage>
        <taxon>Eukaryota</taxon>
        <taxon>Sar</taxon>
        <taxon>Alveolata</taxon>
        <taxon>Ciliophora</taxon>
        <taxon>Intramacronucleata</taxon>
        <taxon>Oligohymenophorea</taxon>
        <taxon>Peniculida</taxon>
        <taxon>Parameciidae</taxon>
        <taxon>Paramecium</taxon>
    </lineage>
</organism>
<keyword evidence="3" id="KW-1185">Reference proteome</keyword>
<feature type="transmembrane region" description="Helical" evidence="1">
    <location>
        <begin position="342"/>
        <end position="366"/>
    </location>
</feature>